<dbReference type="GO" id="GO:0005524">
    <property type="term" value="F:ATP binding"/>
    <property type="evidence" value="ECO:0007669"/>
    <property type="project" value="UniProtKB-KW"/>
</dbReference>
<dbReference type="EMBL" id="WJPM01000014">
    <property type="protein sequence ID" value="MRH76025.1"/>
    <property type="molecule type" value="Genomic_DNA"/>
</dbReference>
<dbReference type="Pfam" id="PF00005">
    <property type="entry name" value="ABC_tran"/>
    <property type="match status" value="1"/>
</dbReference>
<dbReference type="GO" id="GO:0140359">
    <property type="term" value="F:ABC-type transporter activity"/>
    <property type="evidence" value="ECO:0007669"/>
    <property type="project" value="InterPro"/>
</dbReference>
<dbReference type="InterPro" id="IPR029439">
    <property type="entry name" value="Wzt_C"/>
</dbReference>
<proteinExistence type="inferred from homology"/>
<dbReference type="CDD" id="cd10147">
    <property type="entry name" value="Wzt_C-like"/>
    <property type="match status" value="1"/>
</dbReference>
<keyword evidence="3" id="KW-0547">Nucleotide-binding</keyword>
<dbReference type="RefSeq" id="WP_153752158.1">
    <property type="nucleotide sequence ID" value="NZ_WJPM01000014.1"/>
</dbReference>
<dbReference type="Proteomes" id="UP000437931">
    <property type="component" value="Unassembled WGS sequence"/>
</dbReference>
<dbReference type="Proteomes" id="UP000439314">
    <property type="component" value="Unassembled WGS sequence"/>
</dbReference>
<protein>
    <submittedName>
        <fullName evidence="6">ATP-binding cassette domain-containing protein</fullName>
    </submittedName>
</protein>
<evidence type="ECO:0000313" key="7">
    <source>
        <dbReference type="EMBL" id="MRH76025.1"/>
    </source>
</evidence>
<evidence type="ECO:0000256" key="4">
    <source>
        <dbReference type="ARBA" id="ARBA00022840"/>
    </source>
</evidence>
<comment type="caution">
    <text evidence="6">The sequence shown here is derived from an EMBL/GenBank/DDBJ whole genome shotgun (WGS) entry which is preliminary data.</text>
</comment>
<accession>A0A6N7QBC1</accession>
<dbReference type="GO" id="GO:0016887">
    <property type="term" value="F:ATP hydrolysis activity"/>
    <property type="evidence" value="ECO:0007669"/>
    <property type="project" value="InterPro"/>
</dbReference>
<dbReference type="Gene3D" id="2.70.50.60">
    <property type="entry name" value="abc- transporter (atp binding component) like domain"/>
    <property type="match status" value="1"/>
</dbReference>
<organism evidence="6 9">
    <name type="scientific">Xanthomonas sontii</name>
    <dbReference type="NCBI Taxonomy" id="2650745"/>
    <lineage>
        <taxon>Bacteria</taxon>
        <taxon>Pseudomonadati</taxon>
        <taxon>Pseudomonadota</taxon>
        <taxon>Gammaproteobacteria</taxon>
        <taxon>Lysobacterales</taxon>
        <taxon>Lysobacteraceae</taxon>
        <taxon>Xanthomonas</taxon>
    </lineage>
</organism>
<dbReference type="InterPro" id="IPR027417">
    <property type="entry name" value="P-loop_NTPase"/>
</dbReference>
<dbReference type="SUPFAM" id="SSF52540">
    <property type="entry name" value="P-loop containing nucleoside triphosphate hydrolases"/>
    <property type="match status" value="1"/>
</dbReference>
<dbReference type="EMBL" id="WJPN01000014">
    <property type="protein sequence ID" value="MRH01693.1"/>
    <property type="molecule type" value="Genomic_DNA"/>
</dbReference>
<keyword evidence="4 6" id="KW-0067">ATP-binding</keyword>
<dbReference type="PANTHER" id="PTHR46743:SF2">
    <property type="entry name" value="TEICHOIC ACIDS EXPORT ATP-BINDING PROTEIN TAGH"/>
    <property type="match status" value="1"/>
</dbReference>
<dbReference type="CDD" id="cd03220">
    <property type="entry name" value="ABC_KpsT_Wzt"/>
    <property type="match status" value="1"/>
</dbReference>
<dbReference type="AlphaFoldDB" id="A0A6N7QBC1"/>
<dbReference type="InterPro" id="IPR003593">
    <property type="entry name" value="AAA+_ATPase"/>
</dbReference>
<evidence type="ECO:0000313" key="6">
    <source>
        <dbReference type="EMBL" id="MRH01693.1"/>
    </source>
</evidence>
<dbReference type="SMART" id="SM00382">
    <property type="entry name" value="AAA"/>
    <property type="match status" value="1"/>
</dbReference>
<keyword evidence="2" id="KW-0813">Transport</keyword>
<sequence length="410" mass="44505">MSTTQSAVTVADGDAAIQVLHVVKDYPVYASARDRLFSLLKLSGDSASRTFRALDNVSLVVPKGETVGIIGRNGAGKSTLLQILCGTVQPTSGSVSIKGRFAALLELGAGFNPDFSGRDNVYLSASLLGLSRKEVDDKLESIIAFADIGDFFDRPVKTYSSGMYVRLAFSVAIHTEPDVLIIDEALSVGDIRFQIKCLARIEQIRARGATILFVSHSLEQVKRFCQTALWLEGGKVKLHGEASFVADRFRDYELSKDQPASPDTQNRQAPASNSVPAHIETVALSTDMLAPFEPLTVEISYAVRDESVDGLLLGVAIKGMDGLHIFGPNTHLERVRIPTSRGSHRVSYHIPSMTLLTGSYRVDVGLFTDKGLVCVDYISEASVFTVAAPYFSEGVVYISHEWKVHESDAS</sequence>
<dbReference type="Pfam" id="PF14524">
    <property type="entry name" value="Wzt_C"/>
    <property type="match status" value="1"/>
</dbReference>
<dbReference type="InterPro" id="IPR003439">
    <property type="entry name" value="ABC_transporter-like_ATP-bd"/>
</dbReference>
<dbReference type="PANTHER" id="PTHR46743">
    <property type="entry name" value="TEICHOIC ACIDS EXPORT ATP-BINDING PROTEIN TAGH"/>
    <property type="match status" value="1"/>
</dbReference>
<name>A0A6N7QBC1_9XANT</name>
<evidence type="ECO:0000313" key="9">
    <source>
        <dbReference type="Proteomes" id="UP000439314"/>
    </source>
</evidence>
<evidence type="ECO:0000256" key="3">
    <source>
        <dbReference type="ARBA" id="ARBA00022741"/>
    </source>
</evidence>
<dbReference type="InterPro" id="IPR050683">
    <property type="entry name" value="Bact_Polysacc_Export_ATP-bd"/>
</dbReference>
<evidence type="ECO:0000313" key="8">
    <source>
        <dbReference type="Proteomes" id="UP000437931"/>
    </source>
</evidence>
<evidence type="ECO:0000256" key="1">
    <source>
        <dbReference type="ARBA" id="ARBA00005417"/>
    </source>
</evidence>
<keyword evidence="8" id="KW-1185">Reference proteome</keyword>
<dbReference type="InterPro" id="IPR015860">
    <property type="entry name" value="ABC_transpr_TagH-like"/>
</dbReference>
<dbReference type="Gene3D" id="3.40.50.300">
    <property type="entry name" value="P-loop containing nucleotide triphosphate hydrolases"/>
    <property type="match status" value="1"/>
</dbReference>
<dbReference type="GO" id="GO:0016020">
    <property type="term" value="C:membrane"/>
    <property type="evidence" value="ECO:0007669"/>
    <property type="project" value="InterPro"/>
</dbReference>
<feature type="domain" description="ABC transporter" evidence="5">
    <location>
        <begin position="34"/>
        <end position="258"/>
    </location>
</feature>
<reference evidence="8 9" key="1">
    <citation type="submission" date="2019-11" db="EMBL/GenBank/DDBJ databases">
        <title>First report of rice panicle blight caused by Xanthomonas sp. in Iran.</title>
        <authorList>
            <person name="Mirghasempour S.A."/>
            <person name="Huang S."/>
            <person name="Brady C.L."/>
            <person name="Studholme D.J."/>
        </authorList>
    </citation>
    <scope>NUCLEOTIDE SEQUENCE [LARGE SCALE GENOMIC DNA]</scope>
    <source>
        <strain evidence="6 9">ASD011</strain>
        <strain evidence="8">SAM114</strain>
    </source>
</reference>
<evidence type="ECO:0000256" key="2">
    <source>
        <dbReference type="ARBA" id="ARBA00022448"/>
    </source>
</evidence>
<dbReference type="PROSITE" id="PS50893">
    <property type="entry name" value="ABC_TRANSPORTER_2"/>
    <property type="match status" value="1"/>
</dbReference>
<gene>
    <name evidence="6" type="ORF">GIY21_15460</name>
    <name evidence="7" type="ORF">GIY22_15475</name>
</gene>
<reference evidence="7" key="2">
    <citation type="journal article" date="2020" name="Plant Dis.">
        <title>A Grain Rot of Rice in Iran Caused by a Xanthomonas Strain Closely Related to X. sacchari.</title>
        <authorList>
            <person name="Mirghasempour S.A."/>
            <person name="Huang S."/>
            <person name="Studholme D.J."/>
            <person name="Brady C.L."/>
        </authorList>
    </citation>
    <scope>NUCLEOTIDE SEQUENCE</scope>
    <source>
        <strain evidence="7">SAM114</strain>
    </source>
</reference>
<evidence type="ECO:0000259" key="5">
    <source>
        <dbReference type="PROSITE" id="PS50893"/>
    </source>
</evidence>
<comment type="similarity">
    <text evidence="1">Belongs to the ABC transporter superfamily.</text>
</comment>